<dbReference type="EMBL" id="KV417728">
    <property type="protein sequence ID" value="KZP08207.1"/>
    <property type="molecule type" value="Genomic_DNA"/>
</dbReference>
<reference evidence="2 3" key="1">
    <citation type="journal article" date="2016" name="Mol. Biol. Evol.">
        <title>Comparative Genomics of Early-Diverging Mushroom-Forming Fungi Provides Insights into the Origins of Lignocellulose Decay Capabilities.</title>
        <authorList>
            <person name="Nagy L.G."/>
            <person name="Riley R."/>
            <person name="Tritt A."/>
            <person name="Adam C."/>
            <person name="Daum C."/>
            <person name="Floudas D."/>
            <person name="Sun H."/>
            <person name="Yadav J.S."/>
            <person name="Pangilinan J."/>
            <person name="Larsson K.H."/>
            <person name="Matsuura K."/>
            <person name="Barry K."/>
            <person name="Labutti K."/>
            <person name="Kuo R."/>
            <person name="Ohm R.A."/>
            <person name="Bhattacharya S.S."/>
            <person name="Shirouzu T."/>
            <person name="Yoshinaga Y."/>
            <person name="Martin F.M."/>
            <person name="Grigoriev I.V."/>
            <person name="Hibbett D.S."/>
        </authorList>
    </citation>
    <scope>NUCLEOTIDE SEQUENCE [LARGE SCALE GENOMIC DNA]</scope>
    <source>
        <strain evidence="2 3">CBS 109695</strain>
    </source>
</reference>
<dbReference type="AlphaFoldDB" id="A0A165X4W9"/>
<evidence type="ECO:0000313" key="3">
    <source>
        <dbReference type="Proteomes" id="UP000076532"/>
    </source>
</evidence>
<sequence length="310" mass="32496">MAVSFALFSNFSSALIWLLLALSPSRIDPVQSVSTSSSGSANNTVFIIAVDSSVAAGLVPHQYSLLPINETLLPGFPQGKFPLVVIGGQDYNITDTLGLLQFAQGRIQVPFVDRLGDGKTPFLYTPSLLIDNPIAGAAASLEIGSPYYPALIAPPQGSHTALNVAADGVTLTFSAVGVLNSASIKLSAVPVPASSLPWPASSYGTIANFPGFGANTSTCFLHIEYDPVGVLTLTGNVSLGAPPLSASLSFANASVRQLRENSSLRRLGWTAVRMPHKGSSLVLSRRGRVAITRVSDSTSEIPGRFVWEVE</sequence>
<feature type="chain" id="PRO_5007868860" evidence="1">
    <location>
        <begin position="33"/>
        <end position="310"/>
    </location>
</feature>
<dbReference type="OrthoDB" id="3244254at2759"/>
<protein>
    <submittedName>
        <fullName evidence="2">Uncharacterized protein</fullName>
    </submittedName>
</protein>
<feature type="signal peptide" evidence="1">
    <location>
        <begin position="1"/>
        <end position="32"/>
    </location>
</feature>
<evidence type="ECO:0000256" key="1">
    <source>
        <dbReference type="SAM" id="SignalP"/>
    </source>
</evidence>
<organism evidence="2 3">
    <name type="scientific">Athelia psychrophila</name>
    <dbReference type="NCBI Taxonomy" id="1759441"/>
    <lineage>
        <taxon>Eukaryota</taxon>
        <taxon>Fungi</taxon>
        <taxon>Dikarya</taxon>
        <taxon>Basidiomycota</taxon>
        <taxon>Agaricomycotina</taxon>
        <taxon>Agaricomycetes</taxon>
        <taxon>Agaricomycetidae</taxon>
        <taxon>Atheliales</taxon>
        <taxon>Atheliaceae</taxon>
        <taxon>Athelia</taxon>
    </lineage>
</organism>
<dbReference type="Proteomes" id="UP000076532">
    <property type="component" value="Unassembled WGS sequence"/>
</dbReference>
<accession>A0A165X4W9</accession>
<dbReference type="STRING" id="436010.A0A165X4W9"/>
<keyword evidence="1" id="KW-0732">Signal</keyword>
<keyword evidence="3" id="KW-1185">Reference proteome</keyword>
<gene>
    <name evidence="2" type="ORF">FIBSPDRAFT_1052541</name>
</gene>
<proteinExistence type="predicted"/>
<evidence type="ECO:0000313" key="2">
    <source>
        <dbReference type="EMBL" id="KZP08207.1"/>
    </source>
</evidence>
<name>A0A165X4W9_9AGAM</name>